<keyword evidence="2" id="KW-1185">Reference proteome</keyword>
<dbReference type="AlphaFoldDB" id="A0AAD7HZU7"/>
<name>A0AAD7HZU7_9AGAR</name>
<feature type="non-terminal residue" evidence="1">
    <location>
        <position position="131"/>
    </location>
</feature>
<dbReference type="EMBL" id="JARJLG010000180">
    <property type="protein sequence ID" value="KAJ7731797.1"/>
    <property type="molecule type" value="Genomic_DNA"/>
</dbReference>
<proteinExistence type="predicted"/>
<protein>
    <submittedName>
        <fullName evidence="1">Uncharacterized protein</fullName>
    </submittedName>
</protein>
<organism evidence="1 2">
    <name type="scientific">Mycena maculata</name>
    <dbReference type="NCBI Taxonomy" id="230809"/>
    <lineage>
        <taxon>Eukaryota</taxon>
        <taxon>Fungi</taxon>
        <taxon>Dikarya</taxon>
        <taxon>Basidiomycota</taxon>
        <taxon>Agaricomycotina</taxon>
        <taxon>Agaricomycetes</taxon>
        <taxon>Agaricomycetidae</taxon>
        <taxon>Agaricales</taxon>
        <taxon>Marasmiineae</taxon>
        <taxon>Mycenaceae</taxon>
        <taxon>Mycena</taxon>
    </lineage>
</organism>
<accession>A0AAD7HZU7</accession>
<reference evidence="1" key="1">
    <citation type="submission" date="2023-03" db="EMBL/GenBank/DDBJ databases">
        <title>Massive genome expansion in bonnet fungi (Mycena s.s.) driven by repeated elements and novel gene families across ecological guilds.</title>
        <authorList>
            <consortium name="Lawrence Berkeley National Laboratory"/>
            <person name="Harder C.B."/>
            <person name="Miyauchi S."/>
            <person name="Viragh M."/>
            <person name="Kuo A."/>
            <person name="Thoen E."/>
            <person name="Andreopoulos B."/>
            <person name="Lu D."/>
            <person name="Skrede I."/>
            <person name="Drula E."/>
            <person name="Henrissat B."/>
            <person name="Morin E."/>
            <person name="Kohler A."/>
            <person name="Barry K."/>
            <person name="LaButti K."/>
            <person name="Morin E."/>
            <person name="Salamov A."/>
            <person name="Lipzen A."/>
            <person name="Mereny Z."/>
            <person name="Hegedus B."/>
            <person name="Baldrian P."/>
            <person name="Stursova M."/>
            <person name="Weitz H."/>
            <person name="Taylor A."/>
            <person name="Grigoriev I.V."/>
            <person name="Nagy L.G."/>
            <person name="Martin F."/>
            <person name="Kauserud H."/>
        </authorList>
    </citation>
    <scope>NUCLEOTIDE SEQUENCE</scope>
    <source>
        <strain evidence="1">CBHHK188m</strain>
    </source>
</reference>
<evidence type="ECO:0000313" key="2">
    <source>
        <dbReference type="Proteomes" id="UP001215280"/>
    </source>
</evidence>
<evidence type="ECO:0000313" key="1">
    <source>
        <dbReference type="EMBL" id="KAJ7731797.1"/>
    </source>
</evidence>
<gene>
    <name evidence="1" type="ORF">DFH07DRAFT_945088</name>
</gene>
<sequence>MVVPIFPPDLEREVFETAAILHFRTIPTLLLVAHRIFIWIEPLLYRVLEPSSSKRHPSSQSMDDIVRRLLRTKPASFFETGVRDIFLGLHSDLSEEEVHTLLRSCTKIESFGAMRLSTPALLPIMRQMTRL</sequence>
<dbReference type="Proteomes" id="UP001215280">
    <property type="component" value="Unassembled WGS sequence"/>
</dbReference>
<comment type="caution">
    <text evidence="1">The sequence shown here is derived from an EMBL/GenBank/DDBJ whole genome shotgun (WGS) entry which is preliminary data.</text>
</comment>